<name>A0A4V1QXT1_9MICO</name>
<sequence>MPRPSAPVRSTTPAPNPRTPSPRPEPGRLSTTFHCPRDPSKNRGSVRSSLALIATAGLVAVLSGCAAAAPQVSPGQSSDVVTVSGKFGEEPRVEFPTPLAPSTTQCTEVIEGEGELLEDDQFVLLGASIFNGTTGEEAQVIGYDDQAAPLAMGAAETPIAFTKGLTCAREGSRVVIVAPSEELVNPSQDPEGAEGGDSLVAVFDVMRAFPARAVGTPQLARDGFPAVVLAPDGRPGITVPKGDPPTKEESEVEVLKRGAGEVVEAGDTIVVQYTGVTWAGGAVFESTWQNGAPTTLTVGEGSEMVEGVSKAVIGQAVGSQVGVIVPPAEGFADQATADIPAGSTLFYVIDILGVI</sequence>
<evidence type="ECO:0000256" key="3">
    <source>
        <dbReference type="ARBA" id="ARBA00013194"/>
    </source>
</evidence>
<reference evidence="9 10" key="1">
    <citation type="submission" date="2019-01" db="EMBL/GenBank/DDBJ databases">
        <title>Agromyces.</title>
        <authorList>
            <person name="Li J."/>
        </authorList>
    </citation>
    <scope>NUCLEOTIDE SEQUENCE [LARGE SCALE GENOMIC DNA]</scope>
    <source>
        <strain evidence="9 10">DSM 15934</strain>
    </source>
</reference>
<dbReference type="SUPFAM" id="SSF54534">
    <property type="entry name" value="FKBP-like"/>
    <property type="match status" value="1"/>
</dbReference>
<organism evidence="9 10">
    <name type="scientific">Agromyces albus</name>
    <dbReference type="NCBI Taxonomy" id="205332"/>
    <lineage>
        <taxon>Bacteria</taxon>
        <taxon>Bacillati</taxon>
        <taxon>Actinomycetota</taxon>
        <taxon>Actinomycetes</taxon>
        <taxon>Micrococcales</taxon>
        <taxon>Microbacteriaceae</taxon>
        <taxon>Agromyces</taxon>
    </lineage>
</organism>
<keyword evidence="5 6" id="KW-0413">Isomerase</keyword>
<dbReference type="EMBL" id="SDPN01000014">
    <property type="protein sequence ID" value="RXZ70736.1"/>
    <property type="molecule type" value="Genomic_DNA"/>
</dbReference>
<evidence type="ECO:0000259" key="8">
    <source>
        <dbReference type="PROSITE" id="PS50059"/>
    </source>
</evidence>
<dbReference type="AlphaFoldDB" id="A0A4V1QXT1"/>
<dbReference type="GO" id="GO:0003755">
    <property type="term" value="F:peptidyl-prolyl cis-trans isomerase activity"/>
    <property type="evidence" value="ECO:0007669"/>
    <property type="project" value="UniProtKB-KW"/>
</dbReference>
<dbReference type="PANTHER" id="PTHR43811">
    <property type="entry name" value="FKBP-TYPE PEPTIDYL-PROLYL CIS-TRANS ISOMERASE FKPA"/>
    <property type="match status" value="1"/>
</dbReference>
<dbReference type="PANTHER" id="PTHR43811:SF19">
    <property type="entry name" value="39 KDA FK506-BINDING NUCLEAR PROTEIN"/>
    <property type="match status" value="1"/>
</dbReference>
<feature type="compositionally biased region" description="Pro residues" evidence="7">
    <location>
        <begin position="14"/>
        <end position="24"/>
    </location>
</feature>
<dbReference type="InterPro" id="IPR001179">
    <property type="entry name" value="PPIase_FKBP_dom"/>
</dbReference>
<evidence type="ECO:0000256" key="1">
    <source>
        <dbReference type="ARBA" id="ARBA00000971"/>
    </source>
</evidence>
<comment type="catalytic activity">
    <reaction evidence="1 6">
        <text>[protein]-peptidylproline (omega=180) = [protein]-peptidylproline (omega=0)</text>
        <dbReference type="Rhea" id="RHEA:16237"/>
        <dbReference type="Rhea" id="RHEA-COMP:10747"/>
        <dbReference type="Rhea" id="RHEA-COMP:10748"/>
        <dbReference type="ChEBI" id="CHEBI:83833"/>
        <dbReference type="ChEBI" id="CHEBI:83834"/>
        <dbReference type="EC" id="5.2.1.8"/>
    </reaction>
</comment>
<dbReference type="OrthoDB" id="25996at2"/>
<dbReference type="PROSITE" id="PS50059">
    <property type="entry name" value="FKBP_PPIASE"/>
    <property type="match status" value="1"/>
</dbReference>
<gene>
    <name evidence="9" type="ORF">ESP51_09395</name>
</gene>
<dbReference type="InterPro" id="IPR046357">
    <property type="entry name" value="PPIase_dom_sf"/>
</dbReference>
<protein>
    <recommendedName>
        <fullName evidence="3 6">peptidylprolyl isomerase</fullName>
        <ecNumber evidence="3 6">5.2.1.8</ecNumber>
    </recommendedName>
</protein>
<dbReference type="Proteomes" id="UP000293865">
    <property type="component" value="Unassembled WGS sequence"/>
</dbReference>
<evidence type="ECO:0000256" key="2">
    <source>
        <dbReference type="ARBA" id="ARBA00006577"/>
    </source>
</evidence>
<evidence type="ECO:0000313" key="10">
    <source>
        <dbReference type="Proteomes" id="UP000293865"/>
    </source>
</evidence>
<comment type="caution">
    <text evidence="9">The sequence shown here is derived from an EMBL/GenBank/DDBJ whole genome shotgun (WGS) entry which is preliminary data.</text>
</comment>
<dbReference type="Pfam" id="PF00254">
    <property type="entry name" value="FKBP_C"/>
    <property type="match status" value="1"/>
</dbReference>
<evidence type="ECO:0000256" key="7">
    <source>
        <dbReference type="SAM" id="MobiDB-lite"/>
    </source>
</evidence>
<evidence type="ECO:0000256" key="6">
    <source>
        <dbReference type="PROSITE-ProRule" id="PRU00277"/>
    </source>
</evidence>
<keyword evidence="4 6" id="KW-0697">Rotamase</keyword>
<feature type="domain" description="PPIase FKBP-type" evidence="8">
    <location>
        <begin position="266"/>
        <end position="355"/>
    </location>
</feature>
<evidence type="ECO:0000256" key="4">
    <source>
        <dbReference type="ARBA" id="ARBA00023110"/>
    </source>
</evidence>
<dbReference type="Gene3D" id="3.10.50.40">
    <property type="match status" value="1"/>
</dbReference>
<evidence type="ECO:0000256" key="5">
    <source>
        <dbReference type="ARBA" id="ARBA00023235"/>
    </source>
</evidence>
<accession>A0A4V1QXT1</accession>
<evidence type="ECO:0000313" key="9">
    <source>
        <dbReference type="EMBL" id="RXZ70736.1"/>
    </source>
</evidence>
<proteinExistence type="inferred from homology"/>
<keyword evidence="10" id="KW-1185">Reference proteome</keyword>
<comment type="similarity">
    <text evidence="2">Belongs to the FKBP-type PPIase family.</text>
</comment>
<dbReference type="EC" id="5.2.1.8" evidence="3 6"/>
<feature type="region of interest" description="Disordered" evidence="7">
    <location>
        <begin position="1"/>
        <end position="45"/>
    </location>
</feature>